<evidence type="ECO:0000313" key="10">
    <source>
        <dbReference type="Proteomes" id="UP000032582"/>
    </source>
</evidence>
<dbReference type="Gene3D" id="2.60.40.1090">
    <property type="entry name" value="Fimbrial-type adhesion domain"/>
    <property type="match status" value="1"/>
</dbReference>
<reference evidence="7" key="3">
    <citation type="submission" date="2020-10" db="EMBL/GenBank/DDBJ databases">
        <authorList>
            <consortium name="NCBI Pathogen Detection Project"/>
        </authorList>
    </citation>
    <scope>NUCLEOTIDE SEQUENCE</scope>
    <source>
        <strain evidence="7">Morganella morganii ARLG-3209</strain>
    </source>
</reference>
<evidence type="ECO:0000259" key="6">
    <source>
        <dbReference type="Pfam" id="PF00419"/>
    </source>
</evidence>
<proteinExistence type="inferred from homology"/>
<dbReference type="RefSeq" id="WP_004237987.1">
    <property type="nucleotide sequence ID" value="NZ_ABGYJJ040000001.1"/>
</dbReference>
<comment type="caution">
    <text evidence="8">The sequence shown here is derived from an EMBL/GenBank/DDBJ whole genome shotgun (WGS) entry which is preliminary data.</text>
</comment>
<organism evidence="8 10">
    <name type="scientific">Morganella morganii</name>
    <name type="common">Proteus morganii</name>
    <dbReference type="NCBI Taxonomy" id="582"/>
    <lineage>
        <taxon>Bacteria</taxon>
        <taxon>Pseudomonadati</taxon>
        <taxon>Pseudomonadota</taxon>
        <taxon>Gammaproteobacteria</taxon>
        <taxon>Enterobacterales</taxon>
        <taxon>Morganellaceae</taxon>
        <taxon>Morganella</taxon>
    </lineage>
</organism>
<dbReference type="InterPro" id="IPR036937">
    <property type="entry name" value="Adhesion_dom_fimbrial_sf"/>
</dbReference>
<reference evidence="9" key="4">
    <citation type="submission" date="2023-02" db="EMBL/GenBank/DDBJ databases">
        <title>Detection, antimicrobial susceptibility and genomic characterization of NDM-producing species of Morganellaceae, Yersiniaceae, and Enterobacteriaceae other than Klebsiella.</title>
        <authorList>
            <person name="Camargo C.H."/>
            <person name="Sacchi C.T."/>
            <person name="Campos K.R."/>
        </authorList>
    </citation>
    <scope>NUCLEOTIDE SEQUENCE</scope>
    <source>
        <strain evidence="9">1189_21</strain>
    </source>
</reference>
<evidence type="ECO:0000256" key="3">
    <source>
        <dbReference type="ARBA" id="ARBA00022729"/>
    </source>
</evidence>
<dbReference type="GeneID" id="93358782"/>
<keyword evidence="3 5" id="KW-0732">Signal</keyword>
<dbReference type="Pfam" id="PF00419">
    <property type="entry name" value="Fimbrial"/>
    <property type="match status" value="1"/>
</dbReference>
<gene>
    <name evidence="7" type="ORF">I8608_002079</name>
    <name evidence="9" type="ORF">OSC06_00555</name>
    <name evidence="8" type="ORF">UA45_16755</name>
</gene>
<evidence type="ECO:0000313" key="7">
    <source>
        <dbReference type="EMBL" id="HAT3809221.1"/>
    </source>
</evidence>
<dbReference type="GO" id="GO:0043709">
    <property type="term" value="P:cell adhesion involved in single-species biofilm formation"/>
    <property type="evidence" value="ECO:0007669"/>
    <property type="project" value="TreeGrafter"/>
</dbReference>
<dbReference type="PATRIC" id="fig|582.24.peg.5369"/>
<feature type="signal peptide" evidence="5">
    <location>
        <begin position="1"/>
        <end position="22"/>
    </location>
</feature>
<feature type="chain" id="PRO_5014506948" evidence="5">
    <location>
        <begin position="23"/>
        <end position="195"/>
    </location>
</feature>
<dbReference type="Proteomes" id="UP000032582">
    <property type="component" value="Unassembled WGS sequence"/>
</dbReference>
<dbReference type="EMBL" id="DACSWI010000005">
    <property type="protein sequence ID" value="HAT3809221.1"/>
    <property type="molecule type" value="Genomic_DNA"/>
</dbReference>
<dbReference type="EMBL" id="JAPKIY010000001">
    <property type="protein sequence ID" value="MDS0896445.1"/>
    <property type="molecule type" value="Genomic_DNA"/>
</dbReference>
<dbReference type="InterPro" id="IPR008966">
    <property type="entry name" value="Adhesion_dom_sf"/>
</dbReference>
<feature type="domain" description="Fimbrial-type adhesion" evidence="6">
    <location>
        <begin position="30"/>
        <end position="194"/>
    </location>
</feature>
<dbReference type="GO" id="GO:0009289">
    <property type="term" value="C:pilus"/>
    <property type="evidence" value="ECO:0007669"/>
    <property type="project" value="UniProtKB-SubCell"/>
</dbReference>
<dbReference type="AlphaFoldDB" id="A0A0A5SHE1"/>
<dbReference type="PANTHER" id="PTHR33420:SF3">
    <property type="entry name" value="FIMBRIAL SUBUNIT ELFA"/>
    <property type="match status" value="1"/>
</dbReference>
<dbReference type="InterPro" id="IPR000259">
    <property type="entry name" value="Adhesion_dom_fimbrial"/>
</dbReference>
<evidence type="ECO:0000256" key="1">
    <source>
        <dbReference type="ARBA" id="ARBA00004561"/>
    </source>
</evidence>
<dbReference type="SUPFAM" id="SSF49401">
    <property type="entry name" value="Bacterial adhesins"/>
    <property type="match status" value="1"/>
</dbReference>
<name>A0A0A5SHE1_MORMO</name>
<dbReference type="InterPro" id="IPR050263">
    <property type="entry name" value="Bact_Fimbrial_Adh_Pro"/>
</dbReference>
<evidence type="ECO:0000256" key="4">
    <source>
        <dbReference type="ARBA" id="ARBA00023263"/>
    </source>
</evidence>
<reference evidence="8 10" key="1">
    <citation type="submission" date="2015-02" db="EMBL/GenBank/DDBJ databases">
        <title>Whole genome shotgun sequencing of cultured foodborne pathogen.</title>
        <authorList>
            <person name="Timme R."/>
            <person name="Allard M.W."/>
            <person name="Strain E."/>
            <person name="Evans P.S."/>
            <person name="Brown E."/>
        </authorList>
    </citation>
    <scope>NUCLEOTIDE SEQUENCE [LARGE SCALE GENOMIC DNA]</scope>
    <source>
        <strain evidence="8 10">GCSL-TSO-24</strain>
    </source>
</reference>
<dbReference type="EMBL" id="JZSH01000253">
    <property type="protein sequence ID" value="KJF76779.1"/>
    <property type="molecule type" value="Genomic_DNA"/>
</dbReference>
<evidence type="ECO:0000313" key="8">
    <source>
        <dbReference type="EMBL" id="KJF76779.1"/>
    </source>
</evidence>
<evidence type="ECO:0000313" key="9">
    <source>
        <dbReference type="EMBL" id="MDS0896445.1"/>
    </source>
</evidence>
<keyword evidence="4" id="KW-0281">Fimbrium</keyword>
<dbReference type="STRING" id="582.AL531_14985"/>
<protein>
    <submittedName>
        <fullName evidence="7 8">Fimbrial protein</fullName>
    </submittedName>
</protein>
<comment type="similarity">
    <text evidence="2">Belongs to the fimbrial protein family.</text>
</comment>
<dbReference type="Proteomes" id="UP000865968">
    <property type="component" value="Unassembled WGS sequence"/>
</dbReference>
<evidence type="ECO:0000256" key="2">
    <source>
        <dbReference type="ARBA" id="ARBA00006671"/>
    </source>
</evidence>
<sequence length="195" mass="19790">MLKKTLITALVSAAFFSGSASAVTAAGGIINITGAISDTTCTINGGNSADFAVLLDPITVTDAGVTANTVITKNQKAFTMTFSDCAPASVPPGSNLKIHFASPNNISSTGNYLINDTVNEGDPSVAKNVGFSLSSTTAPSVALSLNAAYDTGVKGDKTAPASDQVTLIASYYKTNTSPAKVGPVHSNVIYTVSYL</sequence>
<accession>A0A0A5SHE1</accession>
<dbReference type="OrthoDB" id="6556208at2"/>
<dbReference type="PANTHER" id="PTHR33420">
    <property type="entry name" value="FIMBRIAL SUBUNIT ELFA-RELATED"/>
    <property type="match status" value="1"/>
</dbReference>
<evidence type="ECO:0000256" key="5">
    <source>
        <dbReference type="SAM" id="SignalP"/>
    </source>
</evidence>
<comment type="subcellular location">
    <subcellularLocation>
        <location evidence="1">Fimbrium</location>
    </subcellularLocation>
</comment>
<dbReference type="Proteomes" id="UP001182247">
    <property type="component" value="Unassembled WGS sequence"/>
</dbReference>
<reference evidence="7" key="2">
    <citation type="journal article" date="2018" name="Genome Biol.">
        <title>SKESA: strategic k-mer extension for scrupulous assemblies.</title>
        <authorList>
            <person name="Souvorov A."/>
            <person name="Agarwala R."/>
            <person name="Lipman D.J."/>
        </authorList>
    </citation>
    <scope>NUCLEOTIDE SEQUENCE</scope>
    <source>
        <strain evidence="7">Morganella morganii ARLG-3209</strain>
    </source>
</reference>